<feature type="domain" description="Mur ligase N-terminal catalytic" evidence="10">
    <location>
        <begin position="69"/>
        <end position="144"/>
    </location>
</feature>
<feature type="compositionally biased region" description="Pro residues" evidence="9">
    <location>
        <begin position="1"/>
        <end position="11"/>
    </location>
</feature>
<name>A0ABU8RHB3_9ACTN</name>
<feature type="binding site" evidence="7">
    <location>
        <position position="242"/>
    </location>
    <ligand>
        <name>UDP-N-acetyl-alpha-D-muramoyl-L-alanyl-D-glutamate</name>
        <dbReference type="ChEBI" id="CHEBI:83900"/>
    </ligand>
</feature>
<comment type="subcellular location">
    <subcellularLocation>
        <location evidence="7 8">Cytoplasm</location>
    </subcellularLocation>
</comment>
<keyword evidence="7" id="KW-0963">Cytoplasm</keyword>
<evidence type="ECO:0000256" key="4">
    <source>
        <dbReference type="ARBA" id="ARBA00022984"/>
    </source>
</evidence>
<dbReference type="InterPro" id="IPR005761">
    <property type="entry name" value="UDP-N-AcMur-Glu-dNH2Pim_ligase"/>
</dbReference>
<sequence>MPEPSPPPPGRGRPGRPAGVPVSGAGPVADRADGARDAAARGVPLGELVAALDGADVRGPGTEGVRVSGAVLDSRTAGPGDLYAALPGQRAHGADFARTAVGSGAVAVLTDEAGAARLDGGAGLDVPVVVVEDPRSVLGDLAARVHHTGVHRGAAPGPLLLGVTGTNGKTTTAYLLEGALAATGRRTGLVGTVETRVAGEVVASTRTTPESTDLHALLARMARAGVDAAALEVSSHALVLHRVDGVVVDVAGFTNLSQDHLDFHDGMEDYFAAKASLFTPARSRRGVVVVDDEWGRRLAATAGVPVTTVSTVPDAPEGADAGWRARARSADATGTDLELRAADGRRLALRAPLPGAFNVANTALAAVMLLEAGVGPDDVVRGLAAAGSVPGRLEVVEAPADAPAGRRPRVLVDYAHTPDAVAAALVAVRPSTRGRLVVVLGAGGDRDRGKRGPMGAAAARHADVVVVTDDNPRSEDPAAIRAAVLAGATAPLPAADLSTTRPSGAVEVLEVGDRGRALRAALDAAGPDGTVLVAGKGHERGQEVAGVVHPFDDRDEARAALAATGGDEDA</sequence>
<feature type="binding site" evidence="7">
    <location>
        <begin position="207"/>
        <end position="208"/>
    </location>
    <ligand>
        <name>UDP-N-acetyl-alpha-D-muramoyl-L-alanyl-D-glutamate</name>
        <dbReference type="ChEBI" id="CHEBI:83900"/>
    </ligand>
</feature>
<reference evidence="13 14" key="1">
    <citation type="journal article" date="2017" name="Int. J. Syst. Evol. Microbiol.">
        <title>Pseudokineococcus basanitobsidens sp. nov., isolated from volcanic rock.</title>
        <authorList>
            <person name="Lee D.W."/>
            <person name="Park M.Y."/>
            <person name="Kim J.J."/>
            <person name="Kim B.S."/>
        </authorList>
    </citation>
    <scope>NUCLEOTIDE SEQUENCE [LARGE SCALE GENOMIC DNA]</scope>
    <source>
        <strain evidence="13 14">DSM 103726</strain>
    </source>
</reference>
<proteinExistence type="inferred from homology"/>
<comment type="catalytic activity">
    <reaction evidence="7">
        <text>UDP-N-acetyl-alpha-D-muramoyl-L-alanyl-D-glutamate + meso-2,6-diaminopimelate + ATP = UDP-N-acetyl-alpha-D-muramoyl-L-alanyl-gamma-D-glutamyl-meso-2,6-diaminopimelate + ADP + phosphate + H(+)</text>
        <dbReference type="Rhea" id="RHEA:23676"/>
        <dbReference type="ChEBI" id="CHEBI:15378"/>
        <dbReference type="ChEBI" id="CHEBI:30616"/>
        <dbReference type="ChEBI" id="CHEBI:43474"/>
        <dbReference type="ChEBI" id="CHEBI:57791"/>
        <dbReference type="ChEBI" id="CHEBI:83900"/>
        <dbReference type="ChEBI" id="CHEBI:83905"/>
        <dbReference type="ChEBI" id="CHEBI:456216"/>
        <dbReference type="EC" id="6.3.2.13"/>
    </reaction>
</comment>
<accession>A0ABU8RHB3</accession>
<feature type="binding site" evidence="7">
    <location>
        <position position="535"/>
    </location>
    <ligand>
        <name>meso-2,6-diaminopimelate</name>
        <dbReference type="ChEBI" id="CHEBI:57791"/>
    </ligand>
</feature>
<feature type="binding site" evidence="7">
    <location>
        <position position="74"/>
    </location>
    <ligand>
        <name>UDP-N-acetyl-alpha-D-muramoyl-L-alanyl-D-glutamate</name>
        <dbReference type="ChEBI" id="CHEBI:83900"/>
    </ligand>
</feature>
<dbReference type="HAMAP" id="MF_00208">
    <property type="entry name" value="MurE"/>
    <property type="match status" value="1"/>
</dbReference>
<feature type="binding site" evidence="7">
    <location>
        <position position="234"/>
    </location>
    <ligand>
        <name>UDP-N-acetyl-alpha-D-muramoyl-L-alanyl-D-glutamate</name>
        <dbReference type="ChEBI" id="CHEBI:83900"/>
    </ligand>
</feature>
<keyword evidence="6 7" id="KW-0961">Cell wall biogenesis/degradation</keyword>
<dbReference type="Gene3D" id="3.40.1190.10">
    <property type="entry name" value="Mur-like, catalytic domain"/>
    <property type="match status" value="1"/>
</dbReference>
<comment type="cofactor">
    <cofactor evidence="7">
        <name>Mg(2+)</name>
        <dbReference type="ChEBI" id="CHEBI:18420"/>
    </cofactor>
</comment>
<keyword evidence="2 7" id="KW-0132">Cell division</keyword>
<evidence type="ECO:0000259" key="10">
    <source>
        <dbReference type="Pfam" id="PF01225"/>
    </source>
</evidence>
<feature type="binding site" evidence="7">
    <location>
        <begin position="470"/>
        <end position="473"/>
    </location>
    <ligand>
        <name>meso-2,6-diaminopimelate</name>
        <dbReference type="ChEBI" id="CHEBI:57791"/>
    </ligand>
</feature>
<protein>
    <recommendedName>
        <fullName evidence="7">UDP-N-acetylmuramoyl-L-alanyl-D-glutamate--2,6-diaminopimelate ligase</fullName>
        <ecNumber evidence="7">6.3.2.13</ecNumber>
    </recommendedName>
    <alternativeName>
        <fullName evidence="7">Meso-A2pm-adding enzyme</fullName>
    </alternativeName>
    <alternativeName>
        <fullName evidence="7">Meso-diaminopimelate-adding enzyme</fullName>
    </alternativeName>
    <alternativeName>
        <fullName evidence="7">UDP-MurNAc-L-Ala-D-Glu:meso-diaminopimelate ligase</fullName>
    </alternativeName>
    <alternativeName>
        <fullName evidence="7">UDP-MurNAc-tripeptide synthetase</fullName>
    </alternativeName>
    <alternativeName>
        <fullName evidence="7">UDP-N-acetylmuramyl-tripeptide synthetase</fullName>
    </alternativeName>
</protein>
<dbReference type="Pfam" id="PF01225">
    <property type="entry name" value="Mur_ligase"/>
    <property type="match status" value="1"/>
</dbReference>
<dbReference type="Gene3D" id="3.40.1390.10">
    <property type="entry name" value="MurE/MurF, N-terminal domain"/>
    <property type="match status" value="1"/>
</dbReference>
<dbReference type="EC" id="6.3.2.13" evidence="7"/>
<evidence type="ECO:0000256" key="1">
    <source>
        <dbReference type="ARBA" id="ARBA00005898"/>
    </source>
</evidence>
<dbReference type="EMBL" id="JBBIAA010000002">
    <property type="protein sequence ID" value="MEJ5944482.1"/>
    <property type="molecule type" value="Genomic_DNA"/>
</dbReference>
<dbReference type="InterPro" id="IPR035911">
    <property type="entry name" value="MurE/MurF_N"/>
</dbReference>
<feature type="short sequence motif" description="Meso-diaminopimelate recognition motif" evidence="7">
    <location>
        <begin position="470"/>
        <end position="473"/>
    </location>
</feature>
<dbReference type="PANTHER" id="PTHR23135">
    <property type="entry name" value="MUR LIGASE FAMILY MEMBER"/>
    <property type="match status" value="1"/>
</dbReference>
<evidence type="ECO:0000256" key="9">
    <source>
        <dbReference type="SAM" id="MobiDB-lite"/>
    </source>
</evidence>
<dbReference type="PANTHER" id="PTHR23135:SF4">
    <property type="entry name" value="UDP-N-ACETYLMURAMOYL-L-ALANYL-D-GLUTAMATE--2,6-DIAMINOPIMELATE LIGASE MURE HOMOLOG, CHLOROPLASTIC"/>
    <property type="match status" value="1"/>
</dbReference>
<organism evidence="13 14">
    <name type="scientific">Pseudokineococcus basanitobsidens</name>
    <dbReference type="NCBI Taxonomy" id="1926649"/>
    <lineage>
        <taxon>Bacteria</taxon>
        <taxon>Bacillati</taxon>
        <taxon>Actinomycetota</taxon>
        <taxon>Actinomycetes</taxon>
        <taxon>Kineosporiales</taxon>
        <taxon>Kineosporiaceae</taxon>
        <taxon>Pseudokineococcus</taxon>
    </lineage>
</organism>
<keyword evidence="7" id="KW-0067">ATP-binding</keyword>
<comment type="function">
    <text evidence="7">Catalyzes the addition of meso-diaminopimelic acid to the nucleotide precursor UDP-N-acetylmuramoyl-L-alanyl-D-glutamate (UMAG) in the biosynthesis of bacterial cell-wall peptidoglycan.</text>
</comment>
<keyword evidence="7" id="KW-0547">Nucleotide-binding</keyword>
<dbReference type="Pfam" id="PF02875">
    <property type="entry name" value="Mur_ligase_C"/>
    <property type="match status" value="1"/>
</dbReference>
<feature type="domain" description="Mur ligase C-terminal" evidence="11">
    <location>
        <begin position="391"/>
        <end position="537"/>
    </location>
</feature>
<keyword evidence="7 13" id="KW-0436">Ligase</keyword>
<keyword evidence="14" id="KW-1185">Reference proteome</keyword>
<dbReference type="InterPro" id="IPR036565">
    <property type="entry name" value="Mur-like_cat_sf"/>
</dbReference>
<evidence type="ECO:0000256" key="5">
    <source>
        <dbReference type="ARBA" id="ARBA00023306"/>
    </source>
</evidence>
<keyword evidence="3 7" id="KW-0133">Cell shape</keyword>
<feature type="binding site" evidence="7">
    <location>
        <begin position="165"/>
        <end position="171"/>
    </location>
    <ligand>
        <name>ATP</name>
        <dbReference type="ChEBI" id="CHEBI:30616"/>
    </ligand>
</feature>
<dbReference type="Proteomes" id="UP001387100">
    <property type="component" value="Unassembled WGS sequence"/>
</dbReference>
<dbReference type="SUPFAM" id="SSF63418">
    <property type="entry name" value="MurE/MurF N-terminal domain"/>
    <property type="match status" value="1"/>
</dbReference>
<evidence type="ECO:0000313" key="14">
    <source>
        <dbReference type="Proteomes" id="UP001387100"/>
    </source>
</evidence>
<comment type="PTM">
    <text evidence="7">Carboxylation is probably crucial for Mg(2+) binding and, consequently, for the gamma-phosphate positioning of ATP.</text>
</comment>
<evidence type="ECO:0000259" key="12">
    <source>
        <dbReference type="Pfam" id="PF08245"/>
    </source>
</evidence>
<dbReference type="NCBIfam" id="NF001126">
    <property type="entry name" value="PRK00139.1-4"/>
    <property type="match status" value="1"/>
</dbReference>
<comment type="pathway">
    <text evidence="7 8">Cell wall biogenesis; peptidoglycan biosynthesis.</text>
</comment>
<feature type="binding site" evidence="7">
    <location>
        <position position="72"/>
    </location>
    <ligand>
        <name>UDP-N-acetyl-alpha-D-muramoyl-L-alanyl-D-glutamate</name>
        <dbReference type="ChEBI" id="CHEBI:83900"/>
    </ligand>
</feature>
<dbReference type="SUPFAM" id="SSF53244">
    <property type="entry name" value="MurD-like peptide ligases, peptide-binding domain"/>
    <property type="match status" value="1"/>
</dbReference>
<comment type="similarity">
    <text evidence="1 7">Belongs to the MurCDEF family. MurE subfamily.</text>
</comment>
<evidence type="ECO:0000256" key="6">
    <source>
        <dbReference type="ARBA" id="ARBA00023316"/>
    </source>
</evidence>
<dbReference type="InterPro" id="IPR036615">
    <property type="entry name" value="Mur_ligase_C_dom_sf"/>
</dbReference>
<dbReference type="NCBIfam" id="TIGR01085">
    <property type="entry name" value="murE"/>
    <property type="match status" value="1"/>
</dbReference>
<keyword evidence="4 7" id="KW-0573">Peptidoglycan synthesis</keyword>
<evidence type="ECO:0000256" key="3">
    <source>
        <dbReference type="ARBA" id="ARBA00022960"/>
    </source>
</evidence>
<feature type="binding site" evidence="7">
    <location>
        <position position="446"/>
    </location>
    <ligand>
        <name>meso-2,6-diaminopimelate</name>
        <dbReference type="ChEBI" id="CHEBI:57791"/>
    </ligand>
</feature>
<evidence type="ECO:0000313" key="13">
    <source>
        <dbReference type="EMBL" id="MEJ5944482.1"/>
    </source>
</evidence>
<dbReference type="InterPro" id="IPR000713">
    <property type="entry name" value="Mur_ligase_N"/>
</dbReference>
<dbReference type="Gene3D" id="3.90.190.20">
    <property type="entry name" value="Mur ligase, C-terminal domain"/>
    <property type="match status" value="1"/>
</dbReference>
<evidence type="ECO:0000256" key="8">
    <source>
        <dbReference type="RuleBase" id="RU004135"/>
    </source>
</evidence>
<feature type="modified residue" description="N6-carboxylysine" evidence="7">
    <location>
        <position position="274"/>
    </location>
</feature>
<keyword evidence="7" id="KW-0460">Magnesium</keyword>
<feature type="region of interest" description="Disordered" evidence="9">
    <location>
        <begin position="1"/>
        <end position="36"/>
    </location>
</feature>
<comment type="caution">
    <text evidence="13">The sequence shown here is derived from an EMBL/GenBank/DDBJ whole genome shotgun (WGS) entry which is preliminary data.</text>
</comment>
<gene>
    <name evidence="7" type="primary">murE</name>
    <name evidence="13" type="ORF">WDZ17_04140</name>
</gene>
<evidence type="ECO:0000259" key="11">
    <source>
        <dbReference type="Pfam" id="PF02875"/>
    </source>
</evidence>
<feature type="domain" description="Mur ligase central" evidence="12">
    <location>
        <begin position="163"/>
        <end position="368"/>
    </location>
</feature>
<feature type="binding site" evidence="7">
    <location>
        <position position="539"/>
    </location>
    <ligand>
        <name>meso-2,6-diaminopimelate</name>
        <dbReference type="ChEBI" id="CHEBI:57791"/>
    </ligand>
</feature>
<dbReference type="RefSeq" id="WP_339573860.1">
    <property type="nucleotide sequence ID" value="NZ_JBBIAA010000002.1"/>
</dbReference>
<dbReference type="GO" id="GO:0008765">
    <property type="term" value="F:UDP-N-acetylmuramoylalanyl-D-glutamate-2,6-diaminopimelate ligase activity"/>
    <property type="evidence" value="ECO:0007669"/>
    <property type="project" value="UniProtKB-EC"/>
</dbReference>
<feature type="compositionally biased region" description="Low complexity" evidence="9">
    <location>
        <begin position="15"/>
        <end position="29"/>
    </location>
</feature>
<dbReference type="InterPro" id="IPR013221">
    <property type="entry name" value="Mur_ligase_cen"/>
</dbReference>
<dbReference type="SUPFAM" id="SSF53623">
    <property type="entry name" value="MurD-like peptide ligases, catalytic domain"/>
    <property type="match status" value="1"/>
</dbReference>
<evidence type="ECO:0000256" key="2">
    <source>
        <dbReference type="ARBA" id="ARBA00022618"/>
    </source>
</evidence>
<comment type="caution">
    <text evidence="7">Lacks conserved residue(s) required for the propagation of feature annotation.</text>
</comment>
<evidence type="ECO:0000256" key="7">
    <source>
        <dbReference type="HAMAP-Rule" id="MF_00208"/>
    </source>
</evidence>
<keyword evidence="5 7" id="KW-0131">Cell cycle</keyword>
<dbReference type="InterPro" id="IPR004101">
    <property type="entry name" value="Mur_ligase_C"/>
</dbReference>
<dbReference type="Pfam" id="PF08245">
    <property type="entry name" value="Mur_ligase_M"/>
    <property type="match status" value="1"/>
</dbReference>
<dbReference type="NCBIfam" id="NF001124">
    <property type="entry name" value="PRK00139.1-2"/>
    <property type="match status" value="1"/>
</dbReference>